<feature type="transmembrane region" description="Helical" evidence="6">
    <location>
        <begin position="388"/>
        <end position="408"/>
    </location>
</feature>
<name>A0A075LR07_9BACI</name>
<evidence type="ECO:0000256" key="4">
    <source>
        <dbReference type="ARBA" id="ARBA00022989"/>
    </source>
</evidence>
<feature type="transmembrane region" description="Helical" evidence="6">
    <location>
        <begin position="84"/>
        <end position="107"/>
    </location>
</feature>
<evidence type="ECO:0000256" key="3">
    <source>
        <dbReference type="ARBA" id="ARBA00022692"/>
    </source>
</evidence>
<keyword evidence="5 6" id="KW-0472">Membrane</keyword>
<dbReference type="HOGENOM" id="CLU_022017_2_0_9"/>
<feature type="transmembrane region" description="Helical" evidence="6">
    <location>
        <begin position="40"/>
        <end position="63"/>
    </location>
</feature>
<dbReference type="EMBL" id="CP008876">
    <property type="protein sequence ID" value="AIF66903.1"/>
    <property type="molecule type" value="Genomic_DNA"/>
</dbReference>
<comment type="subcellular location">
    <subcellularLocation>
        <location evidence="1">Cell membrane</location>
        <topology evidence="1">Multi-pass membrane protein</topology>
    </subcellularLocation>
</comment>
<reference evidence="7 8" key="1">
    <citation type="submission" date="2014-07" db="EMBL/GenBank/DDBJ databases">
        <title>Complete genome sequence of a moderately halophilic bacterium Terribacillus aidingensis MP602, isolated from Cryptomeria fortunei in Tianmu mountain in China.</title>
        <authorList>
            <person name="Wang Y."/>
            <person name="Lu P."/>
            <person name="Zhang L."/>
        </authorList>
    </citation>
    <scope>NUCLEOTIDE SEQUENCE [LARGE SCALE GENOMIC DNA]</scope>
    <source>
        <strain evidence="7 8">MP602</strain>
    </source>
</reference>
<keyword evidence="3 6" id="KW-0812">Transmembrane</keyword>
<dbReference type="AlphaFoldDB" id="A0A075LR07"/>
<evidence type="ECO:0000256" key="1">
    <source>
        <dbReference type="ARBA" id="ARBA00004651"/>
    </source>
</evidence>
<dbReference type="RefSeq" id="WP_038561607.1">
    <property type="nucleotide sequence ID" value="NZ_CP008876.1"/>
</dbReference>
<proteinExistence type="predicted"/>
<evidence type="ECO:0000256" key="6">
    <source>
        <dbReference type="SAM" id="Phobius"/>
    </source>
</evidence>
<feature type="transmembrane region" description="Helical" evidence="6">
    <location>
        <begin position="358"/>
        <end position="376"/>
    </location>
</feature>
<evidence type="ECO:0000313" key="8">
    <source>
        <dbReference type="Proteomes" id="UP000027980"/>
    </source>
</evidence>
<keyword evidence="4 6" id="KW-1133">Transmembrane helix</keyword>
<dbReference type="Pfam" id="PF01943">
    <property type="entry name" value="Polysacc_synt"/>
    <property type="match status" value="1"/>
</dbReference>
<evidence type="ECO:0000256" key="2">
    <source>
        <dbReference type="ARBA" id="ARBA00022475"/>
    </source>
</evidence>
<dbReference type="PANTHER" id="PTHR30250:SF24">
    <property type="entry name" value="STAGE V SPORULATION PROTEIN B"/>
    <property type="match status" value="1"/>
</dbReference>
<feature type="transmembrane region" description="Helical" evidence="6">
    <location>
        <begin position="452"/>
        <end position="475"/>
    </location>
</feature>
<feature type="transmembrane region" description="Helical" evidence="6">
    <location>
        <begin position="481"/>
        <end position="506"/>
    </location>
</feature>
<feature type="transmembrane region" description="Helical" evidence="6">
    <location>
        <begin position="182"/>
        <end position="204"/>
    </location>
</feature>
<organism evidence="7 8">
    <name type="scientific">Terribacillus saccharophilus</name>
    <dbReference type="NCBI Taxonomy" id="361277"/>
    <lineage>
        <taxon>Bacteria</taxon>
        <taxon>Bacillati</taxon>
        <taxon>Bacillota</taxon>
        <taxon>Bacilli</taxon>
        <taxon>Bacillales</taxon>
        <taxon>Bacillaceae</taxon>
        <taxon>Terribacillus</taxon>
    </lineage>
</organism>
<dbReference type="InterPro" id="IPR050833">
    <property type="entry name" value="Poly_Biosynth_Transport"/>
</dbReference>
<dbReference type="InterPro" id="IPR024923">
    <property type="entry name" value="PG_synth_SpoVB"/>
</dbReference>
<gene>
    <name evidence="7" type="ORF">GZ22_09795</name>
</gene>
<dbReference type="GO" id="GO:0005886">
    <property type="term" value="C:plasma membrane"/>
    <property type="evidence" value="ECO:0007669"/>
    <property type="project" value="UniProtKB-SubCell"/>
</dbReference>
<dbReference type="PANTHER" id="PTHR30250">
    <property type="entry name" value="PST FAMILY PREDICTED COLANIC ACID TRANSPORTER"/>
    <property type="match status" value="1"/>
</dbReference>
<dbReference type="NCBIfam" id="TIGR02900">
    <property type="entry name" value="spore_V_B"/>
    <property type="match status" value="1"/>
</dbReference>
<sequence length="515" mass="56390">MTKQTFLKGALILIAASLITRFLGFVNRIVVARVMGEEGIGLYMMAMPTLFLATAITQFGLPTAISKRVAEADVRGDNEQIKKIVVVSLTVTLSISIIFVGFLYFAAPYLADKLLKDARVIYPLLAIGPVIPILAVAAVLRGYFQGKQNMKPQSFSQVIEQIVRISCTVFLVKFFLPYGVEFAALGAMISVLIGEFISLLYMLYQFKRKKTVKIRSQFVTALKGGKQTLERLFSIALPATGSRLVASGTHFLEPILTAQSLALAGVGTAMATRQYGELTGYALPLLFLPTFITNSLATALLPSISEANEQNRHQFVHYRIHQAIRLSFASGAIATVILTVFAGPILHYMYGSESADRFILLMAPFYLMMYIQMPLSTALQALDAAKSAMWNTIIGAGVKIILLVSLASNAKFGIIGVAISMIVTVVLITLLHLISLARVAGFRLSLKEIGQMLGLLGLTAFTAHLLKGIFASSLYNLPTFLLLLSILTVLYLLFMLSFGFITRAEIEQFLTRKKR</sequence>
<dbReference type="InterPro" id="IPR002797">
    <property type="entry name" value="Polysacc_synth"/>
</dbReference>
<evidence type="ECO:0000256" key="5">
    <source>
        <dbReference type="ARBA" id="ARBA00023136"/>
    </source>
</evidence>
<evidence type="ECO:0000313" key="7">
    <source>
        <dbReference type="EMBL" id="AIF66903.1"/>
    </source>
</evidence>
<dbReference type="GeneID" id="34220553"/>
<protein>
    <submittedName>
        <fullName evidence="7">Stage V sporulation protein B</fullName>
    </submittedName>
</protein>
<feature type="transmembrane region" description="Helical" evidence="6">
    <location>
        <begin position="323"/>
        <end position="346"/>
    </location>
</feature>
<dbReference type="PIRSF" id="PIRSF038958">
    <property type="entry name" value="PG_synth_SpoVB"/>
    <property type="match status" value="1"/>
</dbReference>
<accession>A0A075LR07</accession>
<dbReference type="InterPro" id="IPR014249">
    <property type="entry name" value="Spore_V_B"/>
</dbReference>
<feature type="transmembrane region" description="Helical" evidence="6">
    <location>
        <begin position="119"/>
        <end position="143"/>
    </location>
</feature>
<dbReference type="Proteomes" id="UP000027980">
    <property type="component" value="Chromosome"/>
</dbReference>
<dbReference type="OrthoDB" id="9775950at2"/>
<dbReference type="CDD" id="cd13124">
    <property type="entry name" value="MATE_SpoVB_like"/>
    <property type="match status" value="1"/>
</dbReference>
<keyword evidence="2" id="KW-1003">Cell membrane</keyword>
<dbReference type="KEGG" id="tap:GZ22_09795"/>
<feature type="transmembrane region" description="Helical" evidence="6">
    <location>
        <begin position="414"/>
        <end position="440"/>
    </location>
</feature>